<gene>
    <name evidence="1" type="ORF">NXY30_16780</name>
</gene>
<organism evidence="1 2">
    <name type="scientific">Bacteroides faecis</name>
    <dbReference type="NCBI Taxonomy" id="674529"/>
    <lineage>
        <taxon>Bacteria</taxon>
        <taxon>Pseudomonadati</taxon>
        <taxon>Bacteroidota</taxon>
        <taxon>Bacteroidia</taxon>
        <taxon>Bacteroidales</taxon>
        <taxon>Bacteroidaceae</taxon>
        <taxon>Bacteroides</taxon>
    </lineage>
</organism>
<dbReference type="RefSeq" id="WP_258902555.1">
    <property type="nucleotide sequence ID" value="NZ_CP103141.1"/>
</dbReference>
<dbReference type="EMBL" id="CP103141">
    <property type="protein sequence ID" value="UVQ72721.1"/>
    <property type="molecule type" value="Genomic_DNA"/>
</dbReference>
<reference evidence="1" key="1">
    <citation type="submission" date="2022-08" db="EMBL/GenBank/DDBJ databases">
        <title>Genome Sequencing of Bacteroides fragilis Group Isolates with Nanopore Technology.</title>
        <authorList>
            <person name="Tisza M.J."/>
            <person name="Smith D."/>
            <person name="Dekker J.P."/>
        </authorList>
    </citation>
    <scope>NUCLEOTIDE SEQUENCE</scope>
    <source>
        <strain evidence="1">BFG-527</strain>
    </source>
</reference>
<proteinExistence type="predicted"/>
<evidence type="ECO:0000313" key="1">
    <source>
        <dbReference type="EMBL" id="UVQ72721.1"/>
    </source>
</evidence>
<name>A0ABY5T4T6_9BACE</name>
<evidence type="ECO:0008006" key="3">
    <source>
        <dbReference type="Google" id="ProtNLM"/>
    </source>
</evidence>
<accession>A0ABY5T4T6</accession>
<dbReference type="Proteomes" id="UP001060104">
    <property type="component" value="Chromosome"/>
</dbReference>
<protein>
    <recommendedName>
        <fullName evidence="3">SMI1/KNR4 family protein</fullName>
    </recommendedName>
</protein>
<keyword evidence="2" id="KW-1185">Reference proteome</keyword>
<evidence type="ECO:0000313" key="2">
    <source>
        <dbReference type="Proteomes" id="UP001060104"/>
    </source>
</evidence>
<sequence>MGFTTPCFIRKNTERLRESLKRLGIRPLLSNERLNAIGDNIKVYHGREAVFSCSYSQELYGHFLDCGTNENLFLAIAALRDDTDHNQLFVNDKGDWGIYRGGSDGGLSGIDFYGMPNDLNVDNYHKATVEELIEHFKGKEEI</sequence>